<dbReference type="EMBL" id="CM044708">
    <property type="protein sequence ID" value="KAI5650745.1"/>
    <property type="molecule type" value="Genomic_DNA"/>
</dbReference>
<sequence>MQVNELNFEGVSTFKFPYNFLFISLPQKSSLSLESAEEKKTEEKITKKIAKMAKAAELLLISAILFTTMLSFYAVSVSASGSHELNYFFPVNNNPTAECRGSIGECLTEDGDEEFQMDSESHRRILYWRRRYISYGALFRDRVPCSRRGRSYYNCRPGAPANPYHRGCSTITRCRS</sequence>
<dbReference type="Proteomes" id="UP001060085">
    <property type="component" value="Linkage Group LG08"/>
</dbReference>
<proteinExistence type="predicted"/>
<name>A0ACB9ZTK8_CATRO</name>
<evidence type="ECO:0000313" key="2">
    <source>
        <dbReference type="Proteomes" id="UP001060085"/>
    </source>
</evidence>
<protein>
    <submittedName>
        <fullName evidence="1">Uncharacterized protein</fullName>
    </submittedName>
</protein>
<accession>A0ACB9ZTK8</accession>
<evidence type="ECO:0000313" key="1">
    <source>
        <dbReference type="EMBL" id="KAI5650745.1"/>
    </source>
</evidence>
<gene>
    <name evidence="1" type="ORF">M9H77_36750</name>
</gene>
<comment type="caution">
    <text evidence="1">The sequence shown here is derived from an EMBL/GenBank/DDBJ whole genome shotgun (WGS) entry which is preliminary data.</text>
</comment>
<organism evidence="1 2">
    <name type="scientific">Catharanthus roseus</name>
    <name type="common">Madagascar periwinkle</name>
    <name type="synonym">Vinca rosea</name>
    <dbReference type="NCBI Taxonomy" id="4058"/>
    <lineage>
        <taxon>Eukaryota</taxon>
        <taxon>Viridiplantae</taxon>
        <taxon>Streptophyta</taxon>
        <taxon>Embryophyta</taxon>
        <taxon>Tracheophyta</taxon>
        <taxon>Spermatophyta</taxon>
        <taxon>Magnoliopsida</taxon>
        <taxon>eudicotyledons</taxon>
        <taxon>Gunneridae</taxon>
        <taxon>Pentapetalae</taxon>
        <taxon>asterids</taxon>
        <taxon>lamiids</taxon>
        <taxon>Gentianales</taxon>
        <taxon>Apocynaceae</taxon>
        <taxon>Rauvolfioideae</taxon>
        <taxon>Vinceae</taxon>
        <taxon>Catharanthinae</taxon>
        <taxon>Catharanthus</taxon>
    </lineage>
</organism>
<reference evidence="2" key="1">
    <citation type="journal article" date="2023" name="Nat. Plants">
        <title>Single-cell RNA sequencing provides a high-resolution roadmap for understanding the multicellular compartmentation of specialized metabolism.</title>
        <authorList>
            <person name="Sun S."/>
            <person name="Shen X."/>
            <person name="Li Y."/>
            <person name="Li Y."/>
            <person name="Wang S."/>
            <person name="Li R."/>
            <person name="Zhang H."/>
            <person name="Shen G."/>
            <person name="Guo B."/>
            <person name="Wei J."/>
            <person name="Xu J."/>
            <person name="St-Pierre B."/>
            <person name="Chen S."/>
            <person name="Sun C."/>
        </authorList>
    </citation>
    <scope>NUCLEOTIDE SEQUENCE [LARGE SCALE GENOMIC DNA]</scope>
</reference>
<keyword evidence="2" id="KW-1185">Reference proteome</keyword>